<sequence>MKRLCCVCGEYVNDSDARRANIKGSNVAILLSSLVVFAGKDVAEAKRVYEQRQPRKPICEQHFVTVAQYIGAEIRCAGKAYSQHLDQARGVMVAHVLDADVPEHLLTALNDAIGKISVRTHHTFVL</sequence>
<dbReference type="AlphaFoldDB" id="A0A016UEC0"/>
<dbReference type="EMBL" id="JARK01001379">
    <property type="protein sequence ID" value="EYC13490.1"/>
    <property type="molecule type" value="Genomic_DNA"/>
</dbReference>
<accession>A0A016UEC0</accession>
<dbReference type="Proteomes" id="UP000024635">
    <property type="component" value="Unassembled WGS sequence"/>
</dbReference>
<keyword evidence="2" id="KW-1185">Reference proteome</keyword>
<proteinExistence type="predicted"/>
<evidence type="ECO:0000313" key="1">
    <source>
        <dbReference type="EMBL" id="EYC13490.1"/>
    </source>
</evidence>
<evidence type="ECO:0000313" key="2">
    <source>
        <dbReference type="Proteomes" id="UP000024635"/>
    </source>
</evidence>
<name>A0A016UEC0_9BILA</name>
<gene>
    <name evidence="1" type="primary">Acey_s0043.g743</name>
    <name evidence="1" type="ORF">Y032_0043g743</name>
</gene>
<protein>
    <submittedName>
        <fullName evidence="1">Uncharacterized protein</fullName>
    </submittedName>
</protein>
<organism evidence="1 2">
    <name type="scientific">Ancylostoma ceylanicum</name>
    <dbReference type="NCBI Taxonomy" id="53326"/>
    <lineage>
        <taxon>Eukaryota</taxon>
        <taxon>Metazoa</taxon>
        <taxon>Ecdysozoa</taxon>
        <taxon>Nematoda</taxon>
        <taxon>Chromadorea</taxon>
        <taxon>Rhabditida</taxon>
        <taxon>Rhabditina</taxon>
        <taxon>Rhabditomorpha</taxon>
        <taxon>Strongyloidea</taxon>
        <taxon>Ancylostomatidae</taxon>
        <taxon>Ancylostomatinae</taxon>
        <taxon>Ancylostoma</taxon>
    </lineage>
</organism>
<comment type="caution">
    <text evidence="1">The sequence shown here is derived from an EMBL/GenBank/DDBJ whole genome shotgun (WGS) entry which is preliminary data.</text>
</comment>
<reference evidence="2" key="1">
    <citation type="journal article" date="2015" name="Nat. Genet.">
        <title>The genome and transcriptome of the zoonotic hookworm Ancylostoma ceylanicum identify infection-specific gene families.</title>
        <authorList>
            <person name="Schwarz E.M."/>
            <person name="Hu Y."/>
            <person name="Antoshechkin I."/>
            <person name="Miller M.M."/>
            <person name="Sternberg P.W."/>
            <person name="Aroian R.V."/>
        </authorList>
    </citation>
    <scope>NUCLEOTIDE SEQUENCE</scope>
    <source>
        <strain evidence="2">HY135</strain>
    </source>
</reference>